<evidence type="ECO:0000256" key="1">
    <source>
        <dbReference type="SAM" id="MobiDB-lite"/>
    </source>
</evidence>
<feature type="region of interest" description="Disordered" evidence="1">
    <location>
        <begin position="1"/>
        <end position="27"/>
    </location>
</feature>
<dbReference type="OrthoDB" id="76567at2759"/>
<protein>
    <submittedName>
        <fullName evidence="2">Uncharacterized protein</fullName>
    </submittedName>
</protein>
<organism evidence="2 3">
    <name type="scientific">Aspergillus bertholletiae</name>
    <dbReference type="NCBI Taxonomy" id="1226010"/>
    <lineage>
        <taxon>Eukaryota</taxon>
        <taxon>Fungi</taxon>
        <taxon>Dikarya</taxon>
        <taxon>Ascomycota</taxon>
        <taxon>Pezizomycotina</taxon>
        <taxon>Eurotiomycetes</taxon>
        <taxon>Eurotiomycetidae</taxon>
        <taxon>Eurotiales</taxon>
        <taxon>Aspergillaceae</taxon>
        <taxon>Aspergillus</taxon>
        <taxon>Aspergillus subgen. Circumdati</taxon>
    </lineage>
</organism>
<evidence type="ECO:0000313" key="2">
    <source>
        <dbReference type="EMBL" id="KAE8374675.1"/>
    </source>
</evidence>
<accession>A0A5N7AXU0</accession>
<dbReference type="AlphaFoldDB" id="A0A5N7AXU0"/>
<proteinExistence type="predicted"/>
<gene>
    <name evidence="2" type="ORF">BDV26DRAFT_295736</name>
</gene>
<reference evidence="2 3" key="1">
    <citation type="submission" date="2019-04" db="EMBL/GenBank/DDBJ databases">
        <title>Friends and foes A comparative genomics studyof 23 Aspergillus species from section Flavi.</title>
        <authorList>
            <consortium name="DOE Joint Genome Institute"/>
            <person name="Kjaerbolling I."/>
            <person name="Vesth T."/>
            <person name="Frisvad J.C."/>
            <person name="Nybo J.L."/>
            <person name="Theobald S."/>
            <person name="Kildgaard S."/>
            <person name="Isbrandt T."/>
            <person name="Kuo A."/>
            <person name="Sato A."/>
            <person name="Lyhne E.K."/>
            <person name="Kogle M.E."/>
            <person name="Wiebenga A."/>
            <person name="Kun R.S."/>
            <person name="Lubbers R.J."/>
            <person name="Makela M.R."/>
            <person name="Barry K."/>
            <person name="Chovatia M."/>
            <person name="Clum A."/>
            <person name="Daum C."/>
            <person name="Haridas S."/>
            <person name="He G."/>
            <person name="LaButti K."/>
            <person name="Lipzen A."/>
            <person name="Mondo S."/>
            <person name="Riley R."/>
            <person name="Salamov A."/>
            <person name="Simmons B.A."/>
            <person name="Magnuson J.K."/>
            <person name="Henrissat B."/>
            <person name="Mortensen U.H."/>
            <person name="Larsen T.O."/>
            <person name="Devries R.P."/>
            <person name="Grigoriev I.V."/>
            <person name="Machida M."/>
            <person name="Baker S.E."/>
            <person name="Andersen M.R."/>
        </authorList>
    </citation>
    <scope>NUCLEOTIDE SEQUENCE [LARGE SCALE GENOMIC DNA]</scope>
    <source>
        <strain evidence="2 3">IBT 29228</strain>
    </source>
</reference>
<name>A0A5N7AXU0_9EURO</name>
<keyword evidence="3" id="KW-1185">Reference proteome</keyword>
<evidence type="ECO:0000313" key="3">
    <source>
        <dbReference type="Proteomes" id="UP000326198"/>
    </source>
</evidence>
<sequence length="254" mass="28595">MSTRRDHSSEPSVADSGVYTTQEPPVSFERVLRSGSSKIPPPPSAQQLFYSLKREIIQTNGPSFFEREQIPPEMGFLVAKSLSEDGDIERKSVSLSFNPFSGMISIKMPSAAHEAVHDWITTEIKTDSFNSGFFTRAELNHIGIYGNRRYDNFPPPWNNTYKEPDAAIVFRGVAMPMIAVEVGYAESWPKLMADMNEIFPASLPGQTLAFYRQDFYPQGQVPPGRNPNDVVLWQIDNLRDRASWAMREEGLTPA</sequence>
<dbReference type="EMBL" id="ML736278">
    <property type="protein sequence ID" value="KAE8374675.1"/>
    <property type="molecule type" value="Genomic_DNA"/>
</dbReference>
<dbReference type="Proteomes" id="UP000326198">
    <property type="component" value="Unassembled WGS sequence"/>
</dbReference>